<keyword evidence="2 4" id="KW-0808">Transferase</keyword>
<comment type="caution">
    <text evidence="6">The sequence shown here is derived from an EMBL/GenBank/DDBJ whole genome shotgun (WGS) entry which is preliminary data.</text>
</comment>
<proteinExistence type="predicted"/>
<feature type="binding site" evidence="3 4">
    <location>
        <position position="213"/>
    </location>
    <ligand>
        <name>Zn(2+)</name>
        <dbReference type="ChEBI" id="CHEBI:29105"/>
    </ligand>
</feature>
<dbReference type="PANTHER" id="PTHR11103">
    <property type="entry name" value="SLR1189 PROTEIN"/>
    <property type="match status" value="1"/>
</dbReference>
<dbReference type="Pfam" id="PF02574">
    <property type="entry name" value="S-methyl_trans"/>
    <property type="match status" value="1"/>
</dbReference>
<name>A0A2A5W8N0_9GAMM</name>
<dbReference type="GO" id="GO:0008270">
    <property type="term" value="F:zinc ion binding"/>
    <property type="evidence" value="ECO:0007669"/>
    <property type="project" value="InterPro"/>
</dbReference>
<keyword evidence="1 4" id="KW-0489">Methyltransferase</keyword>
<evidence type="ECO:0000313" key="6">
    <source>
        <dbReference type="EMBL" id="PDH32643.1"/>
    </source>
</evidence>
<dbReference type="GO" id="GO:0009086">
    <property type="term" value="P:methionine biosynthetic process"/>
    <property type="evidence" value="ECO:0007669"/>
    <property type="project" value="InterPro"/>
</dbReference>
<feature type="domain" description="Hcy-binding" evidence="5">
    <location>
        <begin position="3"/>
        <end position="304"/>
    </location>
</feature>
<sequence>MEREQREMMASRKVTILDAGMGKTLYMKGVEIPPTIWSANALIVAPEVVVEVHKENIKAGANIITTNSYGIIRGELVKEGIEDRYLELNQVAGNLAKTAVADTEAEVLIAGSLPPQNGSYRPDRVMEESIIRPLYEEQVASLNSYVDLFICETMSTISEALVACAAALESSKQVFVGLTLHDDKPACLRSGESLADAIPQLSALGISGILANCCLPERISDAMPELVRADVSFVGGYANAFSHVPSDWLLDGSKRTDGGLALREDLSPSHYCEFVENWINHGANIVGGCCGTTAVHTEAISDMIATRF</sequence>
<gene>
    <name evidence="6" type="ORF">CNF02_11160</name>
</gene>
<dbReference type="GO" id="GO:0008168">
    <property type="term" value="F:methyltransferase activity"/>
    <property type="evidence" value="ECO:0007669"/>
    <property type="project" value="UniProtKB-UniRule"/>
</dbReference>
<accession>A0A2A5W8N0</accession>
<dbReference type="EMBL" id="NTJZ01000014">
    <property type="protein sequence ID" value="PDH32643.1"/>
    <property type="molecule type" value="Genomic_DNA"/>
</dbReference>
<keyword evidence="3 4" id="KW-0479">Metal-binding</keyword>
<comment type="cofactor">
    <cofactor evidence="3">
        <name>Zn(2+)</name>
        <dbReference type="ChEBI" id="CHEBI:29105"/>
    </cofactor>
    <text evidence="3">Binds 1 zinc ion per subunit.</text>
</comment>
<organism evidence="6 7">
    <name type="scientific">OM182 bacterium MED-G28</name>
    <dbReference type="NCBI Taxonomy" id="1986256"/>
    <lineage>
        <taxon>Bacteria</taxon>
        <taxon>Pseudomonadati</taxon>
        <taxon>Pseudomonadota</taxon>
        <taxon>Gammaproteobacteria</taxon>
        <taxon>OMG group</taxon>
        <taxon>OM182 clade</taxon>
    </lineage>
</organism>
<keyword evidence="3 4" id="KW-0862">Zinc</keyword>
<evidence type="ECO:0000313" key="7">
    <source>
        <dbReference type="Proteomes" id="UP000219329"/>
    </source>
</evidence>
<evidence type="ECO:0000256" key="1">
    <source>
        <dbReference type="ARBA" id="ARBA00022603"/>
    </source>
</evidence>
<feature type="binding site" evidence="3 4">
    <location>
        <position position="289"/>
    </location>
    <ligand>
        <name>Zn(2+)</name>
        <dbReference type="ChEBI" id="CHEBI:29105"/>
    </ligand>
</feature>
<dbReference type="PANTHER" id="PTHR11103:SF18">
    <property type="entry name" value="SLR1189 PROTEIN"/>
    <property type="match status" value="1"/>
</dbReference>
<dbReference type="Proteomes" id="UP000219329">
    <property type="component" value="Unassembled WGS sequence"/>
</dbReference>
<evidence type="ECO:0000256" key="3">
    <source>
        <dbReference type="PIRSR" id="PIRSR037505-2"/>
    </source>
</evidence>
<dbReference type="InterPro" id="IPR036589">
    <property type="entry name" value="HCY_dom_sf"/>
</dbReference>
<dbReference type="PIRSF" id="PIRSF037505">
    <property type="entry name" value="Betaine_HMT"/>
    <property type="match status" value="1"/>
</dbReference>
<evidence type="ECO:0000259" key="5">
    <source>
        <dbReference type="PROSITE" id="PS50970"/>
    </source>
</evidence>
<protein>
    <submittedName>
        <fullName evidence="6">Homocysteine S-methyltransferase</fullName>
    </submittedName>
</protein>
<dbReference type="PROSITE" id="PS50970">
    <property type="entry name" value="HCY"/>
    <property type="match status" value="1"/>
</dbReference>
<dbReference type="Gene3D" id="3.20.20.330">
    <property type="entry name" value="Homocysteine-binding-like domain"/>
    <property type="match status" value="1"/>
</dbReference>
<evidence type="ECO:0000256" key="2">
    <source>
        <dbReference type="ARBA" id="ARBA00022679"/>
    </source>
</evidence>
<evidence type="ECO:0000256" key="4">
    <source>
        <dbReference type="PROSITE-ProRule" id="PRU00333"/>
    </source>
</evidence>
<reference evidence="6 7" key="1">
    <citation type="submission" date="2017-08" db="EMBL/GenBank/DDBJ databases">
        <title>Fine stratification of microbial communities through a metagenomic profile of the photic zone.</title>
        <authorList>
            <person name="Haro-Moreno J.M."/>
            <person name="Lopez-Perez M."/>
            <person name="De La Torre J."/>
            <person name="Picazo A."/>
            <person name="Camacho A."/>
            <person name="Rodriguez-Valera F."/>
        </authorList>
    </citation>
    <scope>NUCLEOTIDE SEQUENCE [LARGE SCALE GENOMIC DNA]</scope>
    <source>
        <strain evidence="6">MED-G28</strain>
    </source>
</reference>
<feature type="binding site" evidence="3 4">
    <location>
        <position position="290"/>
    </location>
    <ligand>
        <name>Zn(2+)</name>
        <dbReference type="ChEBI" id="CHEBI:29105"/>
    </ligand>
</feature>
<dbReference type="AlphaFoldDB" id="A0A2A5W8N0"/>
<dbReference type="InterPro" id="IPR017226">
    <property type="entry name" value="BHMT-like"/>
</dbReference>
<dbReference type="GO" id="GO:0032259">
    <property type="term" value="P:methylation"/>
    <property type="evidence" value="ECO:0007669"/>
    <property type="project" value="UniProtKB-KW"/>
</dbReference>
<dbReference type="InterPro" id="IPR003726">
    <property type="entry name" value="HCY_dom"/>
</dbReference>
<dbReference type="SUPFAM" id="SSF82282">
    <property type="entry name" value="Homocysteine S-methyltransferase"/>
    <property type="match status" value="1"/>
</dbReference>